<protein>
    <submittedName>
        <fullName evidence="3">Nuclear pore complex protein Nup98-Nup96</fullName>
    </submittedName>
</protein>
<comment type="caution">
    <text evidence="3">The sequence shown here is derived from an EMBL/GenBank/DDBJ whole genome shotgun (WGS) entry which is preliminary data.</text>
</comment>
<dbReference type="InterPro" id="IPR021967">
    <property type="entry name" value="Nup98_C"/>
</dbReference>
<evidence type="ECO:0000259" key="2">
    <source>
        <dbReference type="Pfam" id="PF12110"/>
    </source>
</evidence>
<dbReference type="EMBL" id="JAXCGZ010008639">
    <property type="protein sequence ID" value="KAK7077511.1"/>
    <property type="molecule type" value="Genomic_DNA"/>
</dbReference>
<name>A0AAN9A212_HALRR</name>
<dbReference type="AlphaFoldDB" id="A0AAN9A212"/>
<dbReference type="Gene3D" id="1.25.40.690">
    <property type="match status" value="1"/>
</dbReference>
<evidence type="ECO:0000313" key="3">
    <source>
        <dbReference type="EMBL" id="KAK7077511.1"/>
    </source>
</evidence>
<dbReference type="Proteomes" id="UP001381693">
    <property type="component" value="Unassembled WGS sequence"/>
</dbReference>
<feature type="compositionally biased region" description="Polar residues" evidence="1">
    <location>
        <begin position="63"/>
        <end position="72"/>
    </location>
</feature>
<sequence length="816" mass="90607">MRTRNSKPVVRETTPIPQSVKATAKKIILGQEQSRTKSSSPLPADFLLAKSRILWQPQETSIGSPVRTSISSEPYIPPPTRDPSTEYELIPSGRDVGREVGHVPPQHQSAIVPLASSLLSGQDHNLADMGAFMGRSFRVGWGPGWTLVHAGRHLASLFSVEEDAEEESTSEEIVRQHPHISFLFTGSTVTQPKTTKAVGTPSYSLVLEKLGAFHQEPQTFDRLTEACLNDVLRYSIVSSLDMCEAGDPVCPHFRPIRDRELLHQLAQTASAAGLEYSATSDIFNLCVALWGRLSFYSPESDGANEYSLARARAEAVSQWLENVNSHVVLEEVLNALGQDDDEGYLSAIFSHLTARQISAACVLAQSKGDRHLALLLAQSCMGDESPCQILAQQLSNWAEGGTDSLMSSSRLILYALLAASPTHHASNMTVNTCQGLDWKRAFALHLWYVCPATSTIAEVLQEYDQAAGLKGDAPAYCAAPVPFYLSQHIIKDQLKVKFDVCYHLLKLFTDSTHRLESLLNPATITSDPVDVTVSWFLWRILKSLGYQHLNEQLSSSLHLSMAALLEAAGQWHWAAFVLLNVNNDERRTQEIKELLQRHIDVGKDTEYNSQYAIKEQFVIEELHIPQKWIHQSKAIKARVLNLIDEEAWYLLKAGDYNRAHMLIVDTIAPNSIINEDHEYLQSYLDLFYDDGIRGSVVDWAIGGGIYADYLDVCILVEDMKKSGEPTPVQLEQLRPRLLALCSRLNNLKCSSATHRLCVSEMSRVVVGVLRAVVGEGTDATQVLSQKLSDLPLTHDYALSELNLVTEHYLGRLAIHS</sequence>
<proteinExistence type="predicted"/>
<gene>
    <name evidence="3" type="primary">NUP98_2</name>
    <name evidence="3" type="ORF">SK128_027407</name>
</gene>
<reference evidence="3 4" key="1">
    <citation type="submission" date="2023-11" db="EMBL/GenBank/DDBJ databases">
        <title>Halocaridina rubra genome assembly.</title>
        <authorList>
            <person name="Smith C."/>
        </authorList>
    </citation>
    <scope>NUCLEOTIDE SEQUENCE [LARGE SCALE GENOMIC DNA]</scope>
    <source>
        <strain evidence="3">EP-1</strain>
        <tissue evidence="3">Whole</tissue>
    </source>
</reference>
<feature type="domain" description="Nuclear pore complex protein NUP96 C-terminal" evidence="2">
    <location>
        <begin position="347"/>
        <end position="635"/>
    </location>
</feature>
<evidence type="ECO:0000256" key="1">
    <source>
        <dbReference type="SAM" id="MobiDB-lite"/>
    </source>
</evidence>
<organism evidence="3 4">
    <name type="scientific">Halocaridina rubra</name>
    <name type="common">Hawaiian red shrimp</name>
    <dbReference type="NCBI Taxonomy" id="373956"/>
    <lineage>
        <taxon>Eukaryota</taxon>
        <taxon>Metazoa</taxon>
        <taxon>Ecdysozoa</taxon>
        <taxon>Arthropoda</taxon>
        <taxon>Crustacea</taxon>
        <taxon>Multicrustacea</taxon>
        <taxon>Malacostraca</taxon>
        <taxon>Eumalacostraca</taxon>
        <taxon>Eucarida</taxon>
        <taxon>Decapoda</taxon>
        <taxon>Pleocyemata</taxon>
        <taxon>Caridea</taxon>
        <taxon>Atyoidea</taxon>
        <taxon>Atyidae</taxon>
        <taxon>Halocaridina</taxon>
    </lineage>
</organism>
<accession>A0AAN9A212</accession>
<evidence type="ECO:0000313" key="4">
    <source>
        <dbReference type="Proteomes" id="UP001381693"/>
    </source>
</evidence>
<feature type="region of interest" description="Disordered" evidence="1">
    <location>
        <begin position="63"/>
        <end position="83"/>
    </location>
</feature>
<keyword evidence="4" id="KW-1185">Reference proteome</keyword>
<dbReference type="Pfam" id="PF12110">
    <property type="entry name" value="Nup96"/>
    <property type="match status" value="1"/>
</dbReference>